<dbReference type="InterPro" id="IPR029058">
    <property type="entry name" value="AB_hydrolase_fold"/>
</dbReference>
<dbReference type="InterPro" id="IPR032821">
    <property type="entry name" value="PKS_assoc"/>
</dbReference>
<dbReference type="SUPFAM" id="SSF51735">
    <property type="entry name" value="NAD(P)-binding Rossmann-fold domains"/>
    <property type="match status" value="2"/>
</dbReference>
<dbReference type="InterPro" id="IPR006162">
    <property type="entry name" value="Ppantetheine_attach_site"/>
</dbReference>
<evidence type="ECO:0000313" key="10">
    <source>
        <dbReference type="EMBL" id="SCE96162.1"/>
    </source>
</evidence>
<evidence type="ECO:0000256" key="1">
    <source>
        <dbReference type="ARBA" id="ARBA00001957"/>
    </source>
</evidence>
<dbReference type="Gene3D" id="3.30.70.3290">
    <property type="match status" value="1"/>
</dbReference>
<dbReference type="SMART" id="SM00822">
    <property type="entry name" value="PKS_KR"/>
    <property type="match status" value="1"/>
</dbReference>
<dbReference type="InterPro" id="IPR020806">
    <property type="entry name" value="PKS_PP-bd"/>
</dbReference>
<dbReference type="PROSITE" id="PS00012">
    <property type="entry name" value="PHOSPHOPANTETHEINE"/>
    <property type="match status" value="1"/>
</dbReference>
<dbReference type="InterPro" id="IPR057737">
    <property type="entry name" value="Condensation_MtbB-like"/>
</dbReference>
<dbReference type="InterPro" id="IPR014043">
    <property type="entry name" value="Acyl_transferase_dom"/>
</dbReference>
<dbReference type="Gene3D" id="3.40.50.1820">
    <property type="entry name" value="alpha/beta hydrolase"/>
    <property type="match status" value="1"/>
</dbReference>
<dbReference type="InterPro" id="IPR036291">
    <property type="entry name" value="NAD(P)-bd_dom_sf"/>
</dbReference>
<feature type="domain" description="Ketosynthase family 3 (KS3)" evidence="9">
    <location>
        <begin position="3"/>
        <end position="429"/>
    </location>
</feature>
<feature type="region of interest" description="Disordered" evidence="7">
    <location>
        <begin position="1867"/>
        <end position="1887"/>
    </location>
</feature>
<dbReference type="Pfam" id="PF16197">
    <property type="entry name" value="KAsynt_C_assoc"/>
    <property type="match status" value="1"/>
</dbReference>
<evidence type="ECO:0000256" key="5">
    <source>
        <dbReference type="ARBA" id="ARBA00022598"/>
    </source>
</evidence>
<dbReference type="GO" id="GO:0005737">
    <property type="term" value="C:cytoplasm"/>
    <property type="evidence" value="ECO:0007669"/>
    <property type="project" value="TreeGrafter"/>
</dbReference>
<name>A0A1C4WIX9_MICVI</name>
<dbReference type="GO" id="GO:0004312">
    <property type="term" value="F:fatty acid synthase activity"/>
    <property type="evidence" value="ECO:0007669"/>
    <property type="project" value="TreeGrafter"/>
</dbReference>
<dbReference type="EMBL" id="LT607411">
    <property type="protein sequence ID" value="SCE96162.1"/>
    <property type="molecule type" value="Genomic_DNA"/>
</dbReference>
<dbReference type="InterPro" id="IPR001242">
    <property type="entry name" value="Condensation_dom"/>
</dbReference>
<dbReference type="Gene3D" id="1.10.1200.10">
    <property type="entry name" value="ACP-like"/>
    <property type="match status" value="1"/>
</dbReference>
<evidence type="ECO:0000256" key="3">
    <source>
        <dbReference type="ARBA" id="ARBA00022450"/>
    </source>
</evidence>
<dbReference type="SMART" id="SM00823">
    <property type="entry name" value="PKS_PP"/>
    <property type="match status" value="1"/>
</dbReference>
<protein>
    <submittedName>
        <fullName evidence="10">Acyl transferase domain-containing protein</fullName>
    </submittedName>
</protein>
<dbReference type="InterPro" id="IPR014031">
    <property type="entry name" value="Ketoacyl_synth_C"/>
</dbReference>
<dbReference type="SUPFAM" id="SSF55048">
    <property type="entry name" value="Probable ACP-binding domain of malonyl-CoA ACP transacylase"/>
    <property type="match status" value="1"/>
</dbReference>
<dbReference type="Proteomes" id="UP000198242">
    <property type="component" value="Chromosome I"/>
</dbReference>
<keyword evidence="11" id="KW-1185">Reference proteome</keyword>
<dbReference type="PROSITE" id="PS50075">
    <property type="entry name" value="CARRIER"/>
    <property type="match status" value="1"/>
</dbReference>
<evidence type="ECO:0000313" key="11">
    <source>
        <dbReference type="Proteomes" id="UP000198242"/>
    </source>
</evidence>
<dbReference type="InterPro" id="IPR009081">
    <property type="entry name" value="PP-bd_ACP"/>
</dbReference>
<dbReference type="SMART" id="SM00827">
    <property type="entry name" value="PKS_AT"/>
    <property type="match status" value="1"/>
</dbReference>
<keyword evidence="3" id="KW-0596">Phosphopantetheine</keyword>
<dbReference type="Gene3D" id="3.40.47.10">
    <property type="match status" value="1"/>
</dbReference>
<dbReference type="InterPro" id="IPR013968">
    <property type="entry name" value="PKS_KR"/>
</dbReference>
<dbReference type="InterPro" id="IPR050091">
    <property type="entry name" value="PKS_NRPS_Biosynth_Enz"/>
</dbReference>
<keyword evidence="4" id="KW-0597">Phosphoprotein</keyword>
<dbReference type="InterPro" id="IPR036736">
    <property type="entry name" value="ACP-like_sf"/>
</dbReference>
<evidence type="ECO:0000256" key="6">
    <source>
        <dbReference type="ARBA" id="ARBA00022679"/>
    </source>
</evidence>
<dbReference type="Pfam" id="PF00698">
    <property type="entry name" value="Acyl_transf_1"/>
    <property type="match status" value="1"/>
</dbReference>
<dbReference type="Pfam" id="PF00109">
    <property type="entry name" value="ketoacyl-synt"/>
    <property type="match status" value="1"/>
</dbReference>
<dbReference type="PROSITE" id="PS52004">
    <property type="entry name" value="KS3_2"/>
    <property type="match status" value="1"/>
</dbReference>
<dbReference type="PANTHER" id="PTHR43775:SF37">
    <property type="entry name" value="SI:DKEY-61P9.11"/>
    <property type="match status" value="1"/>
</dbReference>
<dbReference type="Gene3D" id="3.30.559.30">
    <property type="entry name" value="Nonribosomal peptide synthetase, condensation domain"/>
    <property type="match status" value="1"/>
</dbReference>
<keyword evidence="6 10" id="KW-0808">Transferase</keyword>
<dbReference type="Pfam" id="PF02801">
    <property type="entry name" value="Ketoacyl-synt_C"/>
    <property type="match status" value="1"/>
</dbReference>
<dbReference type="GO" id="GO:0005886">
    <property type="term" value="C:plasma membrane"/>
    <property type="evidence" value="ECO:0007669"/>
    <property type="project" value="TreeGrafter"/>
</dbReference>
<dbReference type="InterPro" id="IPR001031">
    <property type="entry name" value="Thioesterase"/>
</dbReference>
<dbReference type="SMART" id="SM00825">
    <property type="entry name" value="PKS_KS"/>
    <property type="match status" value="1"/>
</dbReference>
<dbReference type="RefSeq" id="WP_089006383.1">
    <property type="nucleotide sequence ID" value="NZ_LT607411.1"/>
</dbReference>
<dbReference type="FunFam" id="3.30.559.10:FF:000023">
    <property type="entry name" value="Non-ribosomal peptide synthetase"/>
    <property type="match status" value="1"/>
</dbReference>
<dbReference type="PANTHER" id="PTHR43775">
    <property type="entry name" value="FATTY ACID SYNTHASE"/>
    <property type="match status" value="1"/>
</dbReference>
<dbReference type="Gene3D" id="3.30.559.10">
    <property type="entry name" value="Chloramphenicol acetyltransferase-like domain"/>
    <property type="match status" value="1"/>
</dbReference>
<proteinExistence type="predicted"/>
<feature type="domain" description="Carrier" evidence="8">
    <location>
        <begin position="1342"/>
        <end position="1417"/>
    </location>
</feature>
<dbReference type="Gene3D" id="3.40.50.720">
    <property type="entry name" value="NAD(P)-binding Rossmann-like Domain"/>
    <property type="match status" value="1"/>
</dbReference>
<dbReference type="Pfam" id="PF00550">
    <property type="entry name" value="PP-binding"/>
    <property type="match status" value="1"/>
</dbReference>
<dbReference type="OrthoDB" id="5478077at2"/>
<organism evidence="10 11">
    <name type="scientific">Micromonospora viridifaciens</name>
    <dbReference type="NCBI Taxonomy" id="1881"/>
    <lineage>
        <taxon>Bacteria</taxon>
        <taxon>Bacillati</taxon>
        <taxon>Actinomycetota</taxon>
        <taxon>Actinomycetes</taxon>
        <taxon>Micromonosporales</taxon>
        <taxon>Micromonosporaceae</taxon>
        <taxon>Micromonospora</taxon>
    </lineage>
</organism>
<evidence type="ECO:0000256" key="2">
    <source>
        <dbReference type="ARBA" id="ARBA00004924"/>
    </source>
</evidence>
<dbReference type="SUPFAM" id="SSF53901">
    <property type="entry name" value="Thiolase-like"/>
    <property type="match status" value="1"/>
</dbReference>
<dbReference type="Pfam" id="PF08659">
    <property type="entry name" value="KR"/>
    <property type="match status" value="1"/>
</dbReference>
<dbReference type="InterPro" id="IPR020802">
    <property type="entry name" value="TesA-like"/>
</dbReference>
<dbReference type="CDD" id="cd00833">
    <property type="entry name" value="PKS"/>
    <property type="match status" value="1"/>
</dbReference>
<dbReference type="SUPFAM" id="SSF53474">
    <property type="entry name" value="alpha/beta-Hydrolases"/>
    <property type="match status" value="1"/>
</dbReference>
<dbReference type="InterPro" id="IPR023213">
    <property type="entry name" value="CAT-like_dom_sf"/>
</dbReference>
<reference evidence="11" key="1">
    <citation type="submission" date="2016-06" db="EMBL/GenBank/DDBJ databases">
        <authorList>
            <person name="Varghese N."/>
            <person name="Submissions Spin"/>
        </authorList>
    </citation>
    <scope>NUCLEOTIDE SEQUENCE [LARGE SCALE GENOMIC DNA]</scope>
    <source>
        <strain evidence="11">DSM 43909</strain>
    </source>
</reference>
<dbReference type="InterPro" id="IPR016036">
    <property type="entry name" value="Malonyl_transacylase_ACP-bd"/>
</dbReference>
<dbReference type="SUPFAM" id="SSF52777">
    <property type="entry name" value="CoA-dependent acyltransferases"/>
    <property type="match status" value="2"/>
</dbReference>
<dbReference type="GO" id="GO:0006633">
    <property type="term" value="P:fatty acid biosynthetic process"/>
    <property type="evidence" value="ECO:0007669"/>
    <property type="project" value="TreeGrafter"/>
</dbReference>
<evidence type="ECO:0000259" key="9">
    <source>
        <dbReference type="PROSITE" id="PS52004"/>
    </source>
</evidence>
<gene>
    <name evidence="10" type="ORF">GA0074695_2485</name>
</gene>
<evidence type="ECO:0000259" key="8">
    <source>
        <dbReference type="PROSITE" id="PS50075"/>
    </source>
</evidence>
<dbReference type="InterPro" id="IPR057326">
    <property type="entry name" value="KR_dom"/>
</dbReference>
<dbReference type="SUPFAM" id="SSF52151">
    <property type="entry name" value="FabD/lysophospholipase-like"/>
    <property type="match status" value="1"/>
</dbReference>
<evidence type="ECO:0000256" key="4">
    <source>
        <dbReference type="ARBA" id="ARBA00022553"/>
    </source>
</evidence>
<dbReference type="Pfam" id="PF00668">
    <property type="entry name" value="Condensation"/>
    <property type="match status" value="1"/>
</dbReference>
<dbReference type="CDD" id="cd19535">
    <property type="entry name" value="Cyc_NRPS"/>
    <property type="match status" value="1"/>
</dbReference>
<evidence type="ECO:0000256" key="7">
    <source>
        <dbReference type="SAM" id="MobiDB-lite"/>
    </source>
</evidence>
<comment type="pathway">
    <text evidence="2">Siderophore biosynthesis.</text>
</comment>
<comment type="cofactor">
    <cofactor evidence="1">
        <name>pantetheine 4'-phosphate</name>
        <dbReference type="ChEBI" id="CHEBI:47942"/>
    </cofactor>
</comment>
<keyword evidence="5" id="KW-0436">Ligase</keyword>
<dbReference type="InterPro" id="IPR016035">
    <property type="entry name" value="Acyl_Trfase/lysoPLipase"/>
</dbReference>
<accession>A0A1C4WIX9</accession>
<dbReference type="InterPro" id="IPR020841">
    <property type="entry name" value="PKS_Beta-ketoAc_synthase_dom"/>
</dbReference>
<dbReference type="SUPFAM" id="SSF47336">
    <property type="entry name" value="ACP-like"/>
    <property type="match status" value="1"/>
</dbReference>
<dbReference type="InterPro" id="IPR014030">
    <property type="entry name" value="Ketoacyl_synth_N"/>
</dbReference>
<dbReference type="SMART" id="SM00824">
    <property type="entry name" value="PKS_TE"/>
    <property type="match status" value="1"/>
</dbReference>
<dbReference type="GO" id="GO:0071770">
    <property type="term" value="P:DIM/DIP cell wall layer assembly"/>
    <property type="evidence" value="ECO:0007669"/>
    <property type="project" value="TreeGrafter"/>
</dbReference>
<dbReference type="InterPro" id="IPR016039">
    <property type="entry name" value="Thiolase-like"/>
</dbReference>
<dbReference type="Gene3D" id="3.40.366.10">
    <property type="entry name" value="Malonyl-Coenzyme A Acyl Carrier Protein, domain 2"/>
    <property type="match status" value="1"/>
</dbReference>
<dbReference type="InterPro" id="IPR001227">
    <property type="entry name" value="Ac_transferase_dom_sf"/>
</dbReference>
<sequence length="2188" mass="228931">MTGGPIAVTAASCRFPGAADVDAFWQLLVDGREGLTRFTDEELAERGVPRRLRRDPGYVPVGGLIEGQELFDPAPFGLTDAEAALLDPQQRLFLECCWQALEQAGHGGSRDAGAVAVFAGAAHSAYLTSNLAGRWDPTGGGADPGGSLQTAISTHTDYLPLQVAYRLNLTGPAIAVNTTCSTSLVAVHLAAQSLLVEECDTALAGGVSLIVPQGRGYRHVPDGIFSADGRVRAFSARGTGIVYSQGVGVVVLRRLADALAEGDPVLAVLHGSAVNNDGADKAGFTAPSVRGQARVVAEALAVAGVEPRQVGYVEAHGTATRLGDPVEVEALRRVFGADGPAWCGLGSVKGNIGHANSAAGIASFIKTVLARRHGIVPESLHAKPVNDLLGLDGSPFDVVTETRPWPAAPYAGVSSFGIGGTNCHLVLGPAPHQPPSTPDGRPQLLVASGHTPQAAAAAGAALAAVPVDERLADVAYTLQVGRAHGPHRVAGVAAVGHRRRMPAPVATATRPPRLVFAFPGAGSAFAGMGGQLYEQEPVFAATIDTCADLLAAELGADVRAALHPETDPARLADAAFGLPALFAVSVATARLLDSWGVRPDVVLGHSVGEYAAAVAAGVLSLPEAARLVAVRCTHVARSAGGGAMLAVPLPAQEVAGLLAGHPALDLAVVNAPDACVVAGPAAPLQALEEALQADGITVTRLRVSAGLHSRLVEPALPALRAAADTVRPRRPRVQYASTVTGALADAELTDPGYWVRQLRQPVRFSEALRAAVGDTPAVLVQAGPGAALVTLARRHGLAALRDALATLPADVPGTDAVTLREAVGGLWCHGTPVDLAALHLPGRRKVTAPGYAFQRRRLWIDPADTSSITGAGQTDTDEPLLVPVWHQQPPAPAAPRLPGNWLVVPGVDQRLARAVVDAVRAAGGAARTCDADSDLAAQDEPAWAGLIVLPGAPGADAGAGAGIGSAAAEVDRAATLVGQLAAAPVPLLVQVTRNAVAVLPVERPDPAGAAARVLPRVIAQERRELRWHTIDISGDDGTEMVAAHVVAEVADLAADTGSGAEVAVRGEQRWRRTVVSWRPAAGDFSEGAAGTAVIVGGLGEVGLTIAGHLAGDGHRVVLTSRHGEPPPDSDRGRALTALRDGGADVTVRRLDVTDAAATTALLAELSDRGPLALLVHAAAAAGDDRWVMLRDTAPADITRHLAPKLTGAGVLHDAVAALPDERRPGLVLLMSSAATMLGGVGTGPYAAANAAMEAFAHTAATGRTRWLAVAWDGWRTSAHGDDAAVTLTSTLDAASGLAAFDRLRGTVTTPPVVAVSHRDLVTAMADAARAGAQAAPVASAESELTAVERAVADAWARLTGSPVDSPTADFFALGGHSLLATRMLAELRDRFRVDLRLRDLLDHPTVAGLAALLNPAAGVPAAEPAAAALPSPAGPSGVDADSTFPLTRVQHAYWVGRAGGYRWGDRPCHFYLEYDCPNLDLDRYEQAWRQVIDRHPMLRTVVTTHGRMRVLDDLPAYRIRVHDLTGPDDEYRQRRLATLRERISTRPGPPETWPLFTVQAARLPDGAVRLFIGVDVLICDASSWWLIDRELRAFYTDRHAPLPAPVVHPADCVAALEARRAGPAATKAAAYWRPRLPDLPPAPALPVAEHTAARFVRRTARLSPSRWRALQRHAAQHRLTPNAVLLAAYADALQEWSGNDRFSLMLTLFDRPDDLPGAGAVVGDFTSLIVHEVDRREPAPFVGRAAAAQQRLFADLDHREFSALDALAERSAAGGQLASVPVVFTSALGVADMIGEDHDLQWAGRQVYGVSQTPQTLLDHQVLEQGGELWLQWDALEPVLDPDQVQAAFDAYTTALTRLADDADAWTDQPAAGSRTPAPQPTTYRPAPAELPDVALPIRAGTGAHTLFLMHPSGGDILCYTELARLLDERVNVVALTDPALVGAAAPDTIADLAALYLAVVRRVQPAGPYVIGGWSMGGSVAQEMARQAHADGIPVPLLVMVDSNDPTYICPISGTPPQVQADLVVRHLGALEAYLGIDLDSTRPGLRDRLAAATEDDRYGHAERQLRAHRLLGRGEQVRDRLAVLDRHLRALAAHAPARLDTADTTALLVRAEQPAPRNSGIGMGVDDTPRGEADLGWARHLTGPLCVVGVDAHHYSVLRRPAVAAVADAINEALHPQLSTNNDIRS</sequence>
<dbReference type="Pfam" id="PF00975">
    <property type="entry name" value="Thioesterase"/>
    <property type="match status" value="1"/>
</dbReference>
<dbReference type="GO" id="GO:0031177">
    <property type="term" value="F:phosphopantetheine binding"/>
    <property type="evidence" value="ECO:0007669"/>
    <property type="project" value="InterPro"/>
</dbReference>